<accession>A0ACB9DRR1</accession>
<dbReference type="EMBL" id="CM042012">
    <property type="protein sequence ID" value="KAI3749146.1"/>
    <property type="molecule type" value="Genomic_DNA"/>
</dbReference>
<name>A0ACB9DRR1_CICIN</name>
<protein>
    <submittedName>
        <fullName evidence="1">Uncharacterized protein</fullName>
    </submittedName>
</protein>
<keyword evidence="2" id="KW-1185">Reference proteome</keyword>
<reference evidence="1 2" key="2">
    <citation type="journal article" date="2022" name="Mol. Ecol. Resour.">
        <title>The genomes of chicory, endive, great burdock and yacon provide insights into Asteraceae paleo-polyploidization history and plant inulin production.</title>
        <authorList>
            <person name="Fan W."/>
            <person name="Wang S."/>
            <person name="Wang H."/>
            <person name="Wang A."/>
            <person name="Jiang F."/>
            <person name="Liu H."/>
            <person name="Zhao H."/>
            <person name="Xu D."/>
            <person name="Zhang Y."/>
        </authorList>
    </citation>
    <scope>NUCLEOTIDE SEQUENCE [LARGE SCALE GENOMIC DNA]</scope>
    <source>
        <strain evidence="2">cv. Punajuju</strain>
        <tissue evidence="1">Leaves</tissue>
    </source>
</reference>
<evidence type="ECO:0000313" key="1">
    <source>
        <dbReference type="EMBL" id="KAI3749146.1"/>
    </source>
</evidence>
<evidence type="ECO:0000313" key="2">
    <source>
        <dbReference type="Proteomes" id="UP001055811"/>
    </source>
</evidence>
<sequence length="194" mass="21763">MGKDFFIIVLGNKNGNCYISEEKESHRPSRSIEHVRIIFQQDLVAGIDSSSRLRVRSVGNIGRRGGLPGDLFVIIDVIPNPVLKRDDTNILYTCKVTYLDAILGTPVKVPTVGATNSTHMRPLWFFCTHSNPATNTRGRTRSIHNHELKESPEFLPRLQSSYPNYLFICPSFSSCFTAPQFHFNGAGQTAEHTK</sequence>
<dbReference type="Proteomes" id="UP001055811">
    <property type="component" value="Linkage Group LG04"/>
</dbReference>
<comment type="caution">
    <text evidence="1">The sequence shown here is derived from an EMBL/GenBank/DDBJ whole genome shotgun (WGS) entry which is preliminary data.</text>
</comment>
<proteinExistence type="predicted"/>
<organism evidence="1 2">
    <name type="scientific">Cichorium intybus</name>
    <name type="common">Chicory</name>
    <dbReference type="NCBI Taxonomy" id="13427"/>
    <lineage>
        <taxon>Eukaryota</taxon>
        <taxon>Viridiplantae</taxon>
        <taxon>Streptophyta</taxon>
        <taxon>Embryophyta</taxon>
        <taxon>Tracheophyta</taxon>
        <taxon>Spermatophyta</taxon>
        <taxon>Magnoliopsida</taxon>
        <taxon>eudicotyledons</taxon>
        <taxon>Gunneridae</taxon>
        <taxon>Pentapetalae</taxon>
        <taxon>asterids</taxon>
        <taxon>campanulids</taxon>
        <taxon>Asterales</taxon>
        <taxon>Asteraceae</taxon>
        <taxon>Cichorioideae</taxon>
        <taxon>Cichorieae</taxon>
        <taxon>Cichoriinae</taxon>
        <taxon>Cichorium</taxon>
    </lineage>
</organism>
<reference evidence="2" key="1">
    <citation type="journal article" date="2022" name="Mol. Ecol. Resour.">
        <title>The genomes of chicory, endive, great burdock and yacon provide insights into Asteraceae palaeo-polyploidization history and plant inulin production.</title>
        <authorList>
            <person name="Fan W."/>
            <person name="Wang S."/>
            <person name="Wang H."/>
            <person name="Wang A."/>
            <person name="Jiang F."/>
            <person name="Liu H."/>
            <person name="Zhao H."/>
            <person name="Xu D."/>
            <person name="Zhang Y."/>
        </authorList>
    </citation>
    <scope>NUCLEOTIDE SEQUENCE [LARGE SCALE GENOMIC DNA]</scope>
    <source>
        <strain evidence="2">cv. Punajuju</strain>
    </source>
</reference>
<gene>
    <name evidence="1" type="ORF">L2E82_19753</name>
</gene>